<dbReference type="InterPro" id="IPR039424">
    <property type="entry name" value="SBP_5"/>
</dbReference>
<evidence type="ECO:0000256" key="1">
    <source>
        <dbReference type="ARBA" id="ARBA00005695"/>
    </source>
</evidence>
<dbReference type="Proteomes" id="UP000662814">
    <property type="component" value="Chromosome"/>
</dbReference>
<organism evidence="5 6">
    <name type="scientific">Paramicrobacterium chengjingii</name>
    <dbReference type="NCBI Taxonomy" id="2769067"/>
    <lineage>
        <taxon>Bacteria</taxon>
        <taxon>Bacillati</taxon>
        <taxon>Actinomycetota</taxon>
        <taxon>Actinomycetes</taxon>
        <taxon>Micrococcales</taxon>
        <taxon>Microbacteriaceae</taxon>
        <taxon>Paramicrobacterium</taxon>
    </lineage>
</organism>
<dbReference type="InterPro" id="IPR000914">
    <property type="entry name" value="SBP_5_dom"/>
</dbReference>
<dbReference type="SUPFAM" id="SSF53850">
    <property type="entry name" value="Periplasmic binding protein-like II"/>
    <property type="match status" value="1"/>
</dbReference>
<reference evidence="5 6" key="1">
    <citation type="submission" date="2020-12" db="EMBL/GenBank/DDBJ databases">
        <title>Microbacterium sp. HY060.</title>
        <authorList>
            <person name="Zhou J."/>
        </authorList>
    </citation>
    <scope>NUCLEOTIDE SEQUENCE [LARGE SCALE GENOMIC DNA]</scope>
    <source>
        <strain evidence="5 6">HY60</strain>
    </source>
</reference>
<protein>
    <submittedName>
        <fullName evidence="5">ABC transporter substrate-binding protein</fullName>
    </submittedName>
</protein>
<keyword evidence="3" id="KW-0732">Signal</keyword>
<dbReference type="Gene3D" id="3.40.190.10">
    <property type="entry name" value="Periplasmic binding protein-like II"/>
    <property type="match status" value="1"/>
</dbReference>
<keyword evidence="2" id="KW-0813">Transport</keyword>
<feature type="domain" description="Solute-binding protein family 5" evidence="4">
    <location>
        <begin position="80"/>
        <end position="393"/>
    </location>
</feature>
<evidence type="ECO:0000256" key="3">
    <source>
        <dbReference type="ARBA" id="ARBA00022729"/>
    </source>
</evidence>
<gene>
    <name evidence="5" type="ORF">HCR76_00155</name>
</gene>
<dbReference type="CDD" id="cd08503">
    <property type="entry name" value="PBP2_NikA_DppA_OppA_like_17"/>
    <property type="match status" value="1"/>
</dbReference>
<evidence type="ECO:0000313" key="5">
    <source>
        <dbReference type="EMBL" id="QPZ40097.1"/>
    </source>
</evidence>
<evidence type="ECO:0000313" key="6">
    <source>
        <dbReference type="Proteomes" id="UP000662814"/>
    </source>
</evidence>
<dbReference type="PANTHER" id="PTHR30290:SF9">
    <property type="entry name" value="OLIGOPEPTIDE-BINDING PROTEIN APPA"/>
    <property type="match status" value="1"/>
</dbReference>
<dbReference type="PANTHER" id="PTHR30290">
    <property type="entry name" value="PERIPLASMIC BINDING COMPONENT OF ABC TRANSPORTER"/>
    <property type="match status" value="1"/>
</dbReference>
<evidence type="ECO:0000259" key="4">
    <source>
        <dbReference type="Pfam" id="PF00496"/>
    </source>
</evidence>
<proteinExistence type="inferred from homology"/>
<accession>A0ABX6YP85</accession>
<dbReference type="Gene3D" id="3.10.105.10">
    <property type="entry name" value="Dipeptide-binding Protein, Domain 3"/>
    <property type="match status" value="1"/>
</dbReference>
<sequence length="511" mass="55722">MLGGGVALGLGVLLTACTSPESTIEALATGDPVSGGRLRVGLAGGGASDTLDAHVPVGTLDIARVVNLYEPLFYWDDVYKLQPRLATKAMPNESATLWTVTLRDGVLFHNGRPLTAADVVATFERITDPDDPKAGAAGLAELDHVEVIDNLTVAFHLSTPLATFDDSLAQYMNGIVPADYDPASPIGTGPFKVDSFTAGRRSVFMRNDDYWQGGEPYLDELEILNFNDEDALINALLSTQVDAVGQVPLSLLEVIGADPRIAVLNSETGTWLPFTMRVDKAPFDDERVRQAFRLAVDRPQMVEQVLSGNGTVGNDLYAPFDPGYNTSLPQRKQDVTEAKRLLADAGYPDGIDVELVTAPIQAGVVEAAQVFAQQATAAGIRVKIRKVDVTTFFGDSYLEWPFAQDFWYTRNFISQSGQGSLPNSPFNETHWDDPEFQSLIEQAKETVDADKRNALVAEAQKIEYEKGGYIVWGFANQADAYQKYVAGLVENRTGLPLSGFEFRRVWMAVEK</sequence>
<keyword evidence="6" id="KW-1185">Reference proteome</keyword>
<dbReference type="EMBL" id="CP061169">
    <property type="protein sequence ID" value="QPZ40097.1"/>
    <property type="molecule type" value="Genomic_DNA"/>
</dbReference>
<name>A0ABX6YP85_9MICO</name>
<comment type="similarity">
    <text evidence="1">Belongs to the bacterial solute-binding protein 5 family.</text>
</comment>
<dbReference type="InterPro" id="IPR030678">
    <property type="entry name" value="Peptide/Ni-bd"/>
</dbReference>
<dbReference type="Pfam" id="PF00496">
    <property type="entry name" value="SBP_bac_5"/>
    <property type="match status" value="1"/>
</dbReference>
<evidence type="ECO:0000256" key="2">
    <source>
        <dbReference type="ARBA" id="ARBA00022448"/>
    </source>
</evidence>
<dbReference type="PIRSF" id="PIRSF002741">
    <property type="entry name" value="MppA"/>
    <property type="match status" value="1"/>
</dbReference>
<dbReference type="Gene3D" id="3.90.76.10">
    <property type="entry name" value="Dipeptide-binding Protein, Domain 1"/>
    <property type="match status" value="1"/>
</dbReference>